<evidence type="ECO:0000259" key="1">
    <source>
        <dbReference type="Pfam" id="PF01266"/>
    </source>
</evidence>
<dbReference type="GO" id="GO:0005737">
    <property type="term" value="C:cytoplasm"/>
    <property type="evidence" value="ECO:0007669"/>
    <property type="project" value="TreeGrafter"/>
</dbReference>
<dbReference type="Proteomes" id="UP000027730">
    <property type="component" value="Unassembled WGS sequence"/>
</dbReference>
<dbReference type="RefSeq" id="XP_013427884.1">
    <property type="nucleotide sequence ID" value="XM_013572430.1"/>
</dbReference>
<organism evidence="2 3">
    <name type="scientific">Aureobasidium namibiae CBS 147.97</name>
    <dbReference type="NCBI Taxonomy" id="1043004"/>
    <lineage>
        <taxon>Eukaryota</taxon>
        <taxon>Fungi</taxon>
        <taxon>Dikarya</taxon>
        <taxon>Ascomycota</taxon>
        <taxon>Pezizomycotina</taxon>
        <taxon>Dothideomycetes</taxon>
        <taxon>Dothideomycetidae</taxon>
        <taxon>Dothideales</taxon>
        <taxon>Saccotheciaceae</taxon>
        <taxon>Aureobasidium</taxon>
    </lineage>
</organism>
<protein>
    <submittedName>
        <fullName evidence="2">FAD dependent oxidoreductase</fullName>
    </submittedName>
</protein>
<sequence length="475" mass="51531">MEERAKIPVTLPLPNPTTSYWQDPPDEIADLQSTEHLPEYVDYIIIGSGISGASIAYNLLEIKPGSSILMLEARQACSGATGRNGGHTKAANYRSFLDHEAEHGLEDATKIARLAYANITATHSLARELNIDCASTPCDTVDIIYDAGNLAKGKKAIARMQETMGTDDPAAKYEILSAEEAKARYHTPDALGAFVYEGGSISSYRFTIGILKHCLEKGLNLQNNTPVDAIKQADNFNPQSPRWMAQTARGKVQTANLVIATNGYTAHLLPQMQGIIVPLRGQITAQRPGSRLPGLDATYSFIYSHGYEYMITRPSGTPDAGTIIIGGGLRELPNGGASEFGNTLDTDLNKDISTYLYDCTARCFGHNWGSDAKEGRIVKEWSGVMGTSADGLPYVGAMPNMPGVFMCASFNGHGMVMCLKSAQALVGMMEEDGDVEWFPKALVVTAQRFEKRFQGRLDMRAPGEALFNDRSAVNK</sequence>
<reference evidence="2 3" key="1">
    <citation type="journal article" date="2014" name="BMC Genomics">
        <title>Genome sequencing of four Aureobasidium pullulans varieties: biotechnological potential, stress tolerance, and description of new species.</title>
        <authorList>
            <person name="Gostin Ar C."/>
            <person name="Ohm R.A."/>
            <person name="Kogej T."/>
            <person name="Sonjak S."/>
            <person name="Turk M."/>
            <person name="Zajc J."/>
            <person name="Zalar P."/>
            <person name="Grube M."/>
            <person name="Sun H."/>
            <person name="Han J."/>
            <person name="Sharma A."/>
            <person name="Chiniquy J."/>
            <person name="Ngan C.Y."/>
            <person name="Lipzen A."/>
            <person name="Barry K."/>
            <person name="Grigoriev I.V."/>
            <person name="Gunde-Cimerman N."/>
        </authorList>
    </citation>
    <scope>NUCLEOTIDE SEQUENCE [LARGE SCALE GENOMIC DNA]</scope>
    <source>
        <strain evidence="2 3">CBS 147.97</strain>
    </source>
</reference>
<dbReference type="InterPro" id="IPR036188">
    <property type="entry name" value="FAD/NAD-bd_sf"/>
</dbReference>
<dbReference type="Gene3D" id="3.50.50.60">
    <property type="entry name" value="FAD/NAD(P)-binding domain"/>
    <property type="match status" value="1"/>
</dbReference>
<feature type="domain" description="FAD dependent oxidoreductase" evidence="1">
    <location>
        <begin position="42"/>
        <end position="425"/>
    </location>
</feature>
<dbReference type="SUPFAM" id="SSF51905">
    <property type="entry name" value="FAD/NAD(P)-binding domain"/>
    <property type="match status" value="1"/>
</dbReference>
<dbReference type="PANTHER" id="PTHR13847:SF284">
    <property type="entry name" value="FAD DEPENDENT OXIDOREDUCTASE DOMAIN-CONTAINING PROTEIN"/>
    <property type="match status" value="1"/>
</dbReference>
<evidence type="ECO:0000313" key="2">
    <source>
        <dbReference type="EMBL" id="KEQ73825.1"/>
    </source>
</evidence>
<accession>A0A074WL15</accession>
<dbReference type="Pfam" id="PF01266">
    <property type="entry name" value="DAO"/>
    <property type="match status" value="1"/>
</dbReference>
<proteinExistence type="predicted"/>
<name>A0A074WL15_9PEZI</name>
<dbReference type="GeneID" id="25410186"/>
<dbReference type="HOGENOM" id="CLU_022730_0_0_1"/>
<dbReference type="Gene3D" id="3.30.9.10">
    <property type="entry name" value="D-Amino Acid Oxidase, subunit A, domain 2"/>
    <property type="match status" value="1"/>
</dbReference>
<dbReference type="InterPro" id="IPR006076">
    <property type="entry name" value="FAD-dep_OxRdtase"/>
</dbReference>
<dbReference type="STRING" id="1043004.A0A074WL15"/>
<keyword evidence="3" id="KW-1185">Reference proteome</keyword>
<evidence type="ECO:0000313" key="3">
    <source>
        <dbReference type="Proteomes" id="UP000027730"/>
    </source>
</evidence>
<dbReference type="EMBL" id="KL584708">
    <property type="protein sequence ID" value="KEQ73825.1"/>
    <property type="molecule type" value="Genomic_DNA"/>
</dbReference>
<dbReference type="PANTHER" id="PTHR13847">
    <property type="entry name" value="SARCOSINE DEHYDROGENASE-RELATED"/>
    <property type="match status" value="1"/>
</dbReference>
<gene>
    <name evidence="2" type="ORF">M436DRAFT_44632</name>
</gene>
<dbReference type="AlphaFoldDB" id="A0A074WL15"/>
<dbReference type="OrthoDB" id="429143at2759"/>